<evidence type="ECO:0000313" key="3">
    <source>
        <dbReference type="EMBL" id="TMW66141.1"/>
    </source>
</evidence>
<dbReference type="Proteomes" id="UP000794436">
    <property type="component" value="Unassembled WGS sequence"/>
</dbReference>
<dbReference type="AlphaFoldDB" id="A0A8K1CM33"/>
<feature type="transmembrane region" description="Helical" evidence="2">
    <location>
        <begin position="343"/>
        <end position="366"/>
    </location>
</feature>
<dbReference type="EMBL" id="SPLM01000036">
    <property type="protein sequence ID" value="TMW66144.1"/>
    <property type="molecule type" value="Genomic_DNA"/>
</dbReference>
<evidence type="ECO:0008006" key="6">
    <source>
        <dbReference type="Google" id="ProtNLM"/>
    </source>
</evidence>
<keyword evidence="5" id="KW-1185">Reference proteome</keyword>
<protein>
    <recommendedName>
        <fullName evidence="6">Transmembrane protein</fullName>
    </recommendedName>
</protein>
<evidence type="ECO:0000313" key="4">
    <source>
        <dbReference type="EMBL" id="TMW66144.1"/>
    </source>
</evidence>
<feature type="transmembrane region" description="Helical" evidence="2">
    <location>
        <begin position="43"/>
        <end position="61"/>
    </location>
</feature>
<evidence type="ECO:0000256" key="2">
    <source>
        <dbReference type="SAM" id="Phobius"/>
    </source>
</evidence>
<dbReference type="OrthoDB" id="165008at2759"/>
<feature type="transmembrane region" description="Helical" evidence="2">
    <location>
        <begin position="528"/>
        <end position="549"/>
    </location>
</feature>
<dbReference type="EMBL" id="SPLM01000036">
    <property type="protein sequence ID" value="TMW66141.1"/>
    <property type="molecule type" value="Genomic_DNA"/>
</dbReference>
<sequence length="695" mass="78152">MFDSISRVAAAAEHAENDKPTPVKVSLPPEHSKRDTKITWQRVLHLVHRVFVFAAAWWYIIISFQASYASMELLRGHDNSARSGTIFPFPVMTSLVGAGPIRTSSLVKTTFGDDMTPRDSSIFVVSDGQAVDACPLSPDNYLYTNEFMRAIFTTISRDTAYNITALDEATMELIAPIIDCTYVLQPNSGITGGRLFYLARERANPDRVFLVVVSLIVQQYSISAQAETGPAAVGMVQVIYDMREPSVTNYYVVAKGFPVEEMEYRVYEYLNTTPDGQWTLRSIPSTKSEFAMVLITSIREGFYIKAPSEQSNINNQVWLAPSTPSEAVGIWHFVYTPVLRDSWAWVHGVQFIIGIRLLGNLVILCLTAYNNLRARKLWIGAAFVSISTSQVLNVVLVLVSWFMNEYWSLHEYSVTVGYAVIGLPDRLIHDTVMHADLLTLYFGACGLIGSVFRERIDPLLAMALFEIGYDRQTRINLLINSHHLHAKIQAFAYNFYMRGVLAPLNGQDKISPMVVQASHNMGKRDYDYVAVCLFPVFLNLVWVVAYAILRKIYRRIFPPKVLIQQNTTGTARSGNEESILAQKRVHTLFELATGAELENRYGLVSDYDTCIFIRGTKFASADGIYSNGFVIANKKYLVQASDIWTIVAMKLLRSRFTNVYVYEVNGTTVQPTALLVYPHTLTVRDLLNLNVSVLL</sequence>
<accession>A0A8K1CM33</accession>
<proteinExistence type="predicted"/>
<feature type="transmembrane region" description="Helical" evidence="2">
    <location>
        <begin position="378"/>
        <end position="403"/>
    </location>
</feature>
<evidence type="ECO:0000313" key="5">
    <source>
        <dbReference type="Proteomes" id="UP000794436"/>
    </source>
</evidence>
<reference evidence="3" key="1">
    <citation type="submission" date="2019-03" db="EMBL/GenBank/DDBJ databases">
        <title>Long read genome sequence of the mycoparasitic Pythium oligandrum ATCC 38472 isolated from sugarbeet rhizosphere.</title>
        <authorList>
            <person name="Gaulin E."/>
        </authorList>
    </citation>
    <scope>NUCLEOTIDE SEQUENCE</scope>
    <source>
        <strain evidence="3">ATCC 38472_TT</strain>
    </source>
</reference>
<comment type="caution">
    <text evidence="3">The sequence shown here is derived from an EMBL/GenBank/DDBJ whole genome shotgun (WGS) entry which is preliminary data.</text>
</comment>
<keyword evidence="2" id="KW-1133">Transmembrane helix</keyword>
<organism evidence="3 5">
    <name type="scientific">Pythium oligandrum</name>
    <name type="common">Mycoparasitic fungus</name>
    <dbReference type="NCBI Taxonomy" id="41045"/>
    <lineage>
        <taxon>Eukaryota</taxon>
        <taxon>Sar</taxon>
        <taxon>Stramenopiles</taxon>
        <taxon>Oomycota</taxon>
        <taxon>Peronosporomycetes</taxon>
        <taxon>Pythiales</taxon>
        <taxon>Pythiaceae</taxon>
        <taxon>Pythium</taxon>
    </lineage>
</organism>
<name>A0A8K1CM33_PYTOL</name>
<feature type="region of interest" description="Disordered" evidence="1">
    <location>
        <begin position="11"/>
        <end position="31"/>
    </location>
</feature>
<keyword evidence="2" id="KW-0812">Transmembrane</keyword>
<evidence type="ECO:0000256" key="1">
    <source>
        <dbReference type="SAM" id="MobiDB-lite"/>
    </source>
</evidence>
<gene>
    <name evidence="3" type="ORF">Poli38472_003906</name>
    <name evidence="4" type="ORF">Poli38472_003909</name>
</gene>
<keyword evidence="2" id="KW-0472">Membrane</keyword>